<dbReference type="NCBIfam" id="TIGR04056">
    <property type="entry name" value="OMP_RagA_SusC"/>
    <property type="match status" value="1"/>
</dbReference>
<reference evidence="13 14" key="1">
    <citation type="submission" date="2020-02" db="EMBL/GenBank/DDBJ databases">
        <title>Flavobacteriaceae Psychroflexus bacterium YR1-1, complete genome.</title>
        <authorList>
            <person name="Li Y."/>
            <person name="Wu S."/>
        </authorList>
    </citation>
    <scope>NUCLEOTIDE SEQUENCE [LARGE SCALE GENOMIC DNA]</scope>
    <source>
        <strain evidence="13 14">YR1-1</strain>
    </source>
</reference>
<keyword evidence="5 9" id="KW-0798">TonB box</keyword>
<dbReference type="InterPro" id="IPR000531">
    <property type="entry name" value="Beta-barrel_TonB"/>
</dbReference>
<keyword evidence="14" id="KW-1185">Reference proteome</keyword>
<dbReference type="InterPro" id="IPR037066">
    <property type="entry name" value="Plug_dom_sf"/>
</dbReference>
<evidence type="ECO:0000256" key="10">
    <source>
        <dbReference type="SAM" id="SignalP"/>
    </source>
</evidence>
<organism evidence="13 14">
    <name type="scientific">Psychroflexus aurantiacus</name>
    <dbReference type="NCBI Taxonomy" id="2709310"/>
    <lineage>
        <taxon>Bacteria</taxon>
        <taxon>Pseudomonadati</taxon>
        <taxon>Bacteroidota</taxon>
        <taxon>Flavobacteriia</taxon>
        <taxon>Flavobacteriales</taxon>
        <taxon>Flavobacteriaceae</taxon>
        <taxon>Psychroflexus</taxon>
    </lineage>
</organism>
<evidence type="ECO:0000313" key="13">
    <source>
        <dbReference type="EMBL" id="NEV94779.1"/>
    </source>
</evidence>
<feature type="domain" description="TonB-dependent receptor-like beta-barrel" evidence="11">
    <location>
        <begin position="466"/>
        <end position="994"/>
    </location>
</feature>
<dbReference type="EMBL" id="JAAIKD010000006">
    <property type="protein sequence ID" value="NEV94779.1"/>
    <property type="molecule type" value="Genomic_DNA"/>
</dbReference>
<evidence type="ECO:0000313" key="14">
    <source>
        <dbReference type="Proteomes" id="UP000478505"/>
    </source>
</evidence>
<dbReference type="InterPro" id="IPR023997">
    <property type="entry name" value="TonB-dep_OMP_SusC/RagA_CS"/>
</dbReference>
<dbReference type="InterPro" id="IPR012910">
    <property type="entry name" value="Plug_dom"/>
</dbReference>
<dbReference type="Pfam" id="PF07715">
    <property type="entry name" value="Plug"/>
    <property type="match status" value="1"/>
</dbReference>
<dbReference type="SUPFAM" id="SSF49464">
    <property type="entry name" value="Carboxypeptidase regulatory domain-like"/>
    <property type="match status" value="1"/>
</dbReference>
<feature type="domain" description="TonB-dependent receptor plug" evidence="12">
    <location>
        <begin position="115"/>
        <end position="221"/>
    </location>
</feature>
<dbReference type="NCBIfam" id="TIGR04057">
    <property type="entry name" value="SusC_RagA_signa"/>
    <property type="match status" value="1"/>
</dbReference>
<dbReference type="SUPFAM" id="SSF56935">
    <property type="entry name" value="Porins"/>
    <property type="match status" value="1"/>
</dbReference>
<comment type="subcellular location">
    <subcellularLocation>
        <location evidence="1 8">Cell outer membrane</location>
        <topology evidence="1 8">Multi-pass membrane protein</topology>
    </subcellularLocation>
</comment>
<keyword evidence="2 8" id="KW-0813">Transport</keyword>
<evidence type="ECO:0000256" key="9">
    <source>
        <dbReference type="RuleBase" id="RU003357"/>
    </source>
</evidence>
<dbReference type="RefSeq" id="WP_164005485.1">
    <property type="nucleotide sequence ID" value="NZ_JAAIKD010000006.1"/>
</dbReference>
<feature type="chain" id="PRO_5025565541" evidence="10">
    <location>
        <begin position="23"/>
        <end position="1041"/>
    </location>
</feature>
<dbReference type="InterPro" id="IPR036942">
    <property type="entry name" value="Beta-barrel_TonB_sf"/>
</dbReference>
<evidence type="ECO:0000256" key="5">
    <source>
        <dbReference type="ARBA" id="ARBA00023077"/>
    </source>
</evidence>
<dbReference type="Pfam" id="PF00593">
    <property type="entry name" value="TonB_dep_Rec_b-barrel"/>
    <property type="match status" value="1"/>
</dbReference>
<name>A0A6B3R2A0_9FLAO</name>
<dbReference type="Gene3D" id="2.40.170.20">
    <property type="entry name" value="TonB-dependent receptor, beta-barrel domain"/>
    <property type="match status" value="1"/>
</dbReference>
<dbReference type="Pfam" id="PF13715">
    <property type="entry name" value="CarbopepD_reg_2"/>
    <property type="match status" value="1"/>
</dbReference>
<keyword evidence="4 8" id="KW-0812">Transmembrane</keyword>
<keyword evidence="3 8" id="KW-1134">Transmembrane beta strand</keyword>
<accession>A0A6B3R2A0</accession>
<evidence type="ECO:0000256" key="4">
    <source>
        <dbReference type="ARBA" id="ARBA00022692"/>
    </source>
</evidence>
<keyword evidence="6 8" id="KW-0472">Membrane</keyword>
<dbReference type="AlphaFoldDB" id="A0A6B3R2A0"/>
<dbReference type="InterPro" id="IPR039426">
    <property type="entry name" value="TonB-dep_rcpt-like"/>
</dbReference>
<evidence type="ECO:0000256" key="1">
    <source>
        <dbReference type="ARBA" id="ARBA00004571"/>
    </source>
</evidence>
<dbReference type="InterPro" id="IPR008969">
    <property type="entry name" value="CarboxyPept-like_regulatory"/>
</dbReference>
<keyword evidence="13" id="KW-0675">Receptor</keyword>
<keyword evidence="10" id="KW-0732">Signal</keyword>
<dbReference type="GO" id="GO:0009279">
    <property type="term" value="C:cell outer membrane"/>
    <property type="evidence" value="ECO:0007669"/>
    <property type="project" value="UniProtKB-SubCell"/>
</dbReference>
<dbReference type="Proteomes" id="UP000478505">
    <property type="component" value="Unassembled WGS sequence"/>
</dbReference>
<proteinExistence type="inferred from homology"/>
<comment type="similarity">
    <text evidence="8 9">Belongs to the TonB-dependent receptor family.</text>
</comment>
<evidence type="ECO:0000256" key="7">
    <source>
        <dbReference type="ARBA" id="ARBA00023237"/>
    </source>
</evidence>
<evidence type="ECO:0000256" key="8">
    <source>
        <dbReference type="PROSITE-ProRule" id="PRU01360"/>
    </source>
</evidence>
<dbReference type="FunFam" id="2.60.40.1120:FF:000003">
    <property type="entry name" value="Outer membrane protein Omp121"/>
    <property type="match status" value="1"/>
</dbReference>
<protein>
    <submittedName>
        <fullName evidence="13">TonB-dependent receptor</fullName>
    </submittedName>
</protein>
<evidence type="ECO:0000259" key="12">
    <source>
        <dbReference type="Pfam" id="PF07715"/>
    </source>
</evidence>
<dbReference type="InterPro" id="IPR023996">
    <property type="entry name" value="TonB-dep_OMP_SusC/RagA"/>
</dbReference>
<keyword evidence="7 8" id="KW-0998">Cell outer membrane</keyword>
<gene>
    <name evidence="13" type="ORF">G3567_11550</name>
</gene>
<dbReference type="PROSITE" id="PS52016">
    <property type="entry name" value="TONB_DEPENDENT_REC_3"/>
    <property type="match status" value="1"/>
</dbReference>
<evidence type="ECO:0000259" key="11">
    <source>
        <dbReference type="Pfam" id="PF00593"/>
    </source>
</evidence>
<sequence>MKTKLNGILTLLLVLVVQLSFAQTKTVSGTVTDDSGLPLPGANVLVKGTSIGTQTDFDGAYAIEASPNQQLEFSYIGFNTQTIRVGDQTEINVQMTPGESLDEVFVVAYGSSSLESFTGSASVIGAKELTNRNVTSPIAAIEGKATGVQFTSASGQPGSSPGIVIRGVGTLNGSSEPLYIVDGIQYEGALNTINQEDIASFTILKDAASTSLYGSRAANGVVLITTKNGKKGEVRTTFSSQLGIVTQGIPNYEELSPGNYYETMWEALKNSSAGNGDPAYASENIFLQLGYNPFNVPNDQIVGTDGRLNPNADVIYDSLDWYDVLNQTGIRQNYNFNVSGGGENNRVFFSTSYLEEEGYVVTSKFDRLTSRLNGDFDLNDWITAGGSANITITESSGPASAGTGSIVNPFGFAKNIGSVYPVYVNDLEGNIVRDEAGNPVFDSGEGFPQFNIGSRPVSQGRHALQELLLNDEQNLNNTYGFRSYVDFKILEGLNLKLNYGRDINEGINKSYENAVIGDAQPTGRYGETRFRREVENFNQILTYSKTINGDHNIDITAGHESFERTFSFNEGLSIEQTAEGITEFANFATPIRLDGATTKKTIESYFLRANYNFADKYYISASGRRDGSSVFGDNNKYGNFYSVGASWRIEQENFMKNLEFVDKLKLRGSFGQVGNDQLGDFFLAQPRYGLTSNAGSPAIIWQDIGNANLQWETIESFDIALEFGLFNNFVNGSIEYYKRNSTDLLYDLPIALSNGLNSYPANIADMYNSGWEIGLDFALYNANDFVWDLTLQASTFKNEITSIPDPFITGSKRWEEGRSRFDYFLLQTAGVDPATGDQLFLKFEFDEDGNSVPVLDANGVQETTNDWQDTERAYTGDSSIPDLLGSVANTFSYKGFNLNILVTYGIGGKFLDNGYSAMMHSGSFGSSYHPDILNAWRQPGDITDVPRLESGNPNLVRTQSSRFLTDASFWSLRNVNLGYTFDKSLTSQLGVDNLTLSVIGENLYLKSKREGLDPQYNLGGTPAGNDYNPARILSLGLNVAF</sequence>
<dbReference type="Gene3D" id="2.60.40.1120">
    <property type="entry name" value="Carboxypeptidase-like, regulatory domain"/>
    <property type="match status" value="1"/>
</dbReference>
<dbReference type="Gene3D" id="2.170.130.10">
    <property type="entry name" value="TonB-dependent receptor, plug domain"/>
    <property type="match status" value="1"/>
</dbReference>
<evidence type="ECO:0000256" key="3">
    <source>
        <dbReference type="ARBA" id="ARBA00022452"/>
    </source>
</evidence>
<comment type="caution">
    <text evidence="13">The sequence shown here is derived from an EMBL/GenBank/DDBJ whole genome shotgun (WGS) entry which is preliminary data.</text>
</comment>
<feature type="signal peptide" evidence="10">
    <location>
        <begin position="1"/>
        <end position="22"/>
    </location>
</feature>
<evidence type="ECO:0000256" key="6">
    <source>
        <dbReference type="ARBA" id="ARBA00023136"/>
    </source>
</evidence>
<evidence type="ECO:0000256" key="2">
    <source>
        <dbReference type="ARBA" id="ARBA00022448"/>
    </source>
</evidence>